<dbReference type="Gramene" id="PSS20879">
    <property type="protein sequence ID" value="PSS20879"/>
    <property type="gene ID" value="CEY00_Acc09918"/>
</dbReference>
<organism evidence="1 2">
    <name type="scientific">Actinidia chinensis var. chinensis</name>
    <name type="common">Chinese soft-hair kiwi</name>
    <dbReference type="NCBI Taxonomy" id="1590841"/>
    <lineage>
        <taxon>Eukaryota</taxon>
        <taxon>Viridiplantae</taxon>
        <taxon>Streptophyta</taxon>
        <taxon>Embryophyta</taxon>
        <taxon>Tracheophyta</taxon>
        <taxon>Spermatophyta</taxon>
        <taxon>Magnoliopsida</taxon>
        <taxon>eudicotyledons</taxon>
        <taxon>Gunneridae</taxon>
        <taxon>Pentapetalae</taxon>
        <taxon>asterids</taxon>
        <taxon>Ericales</taxon>
        <taxon>Actinidiaceae</taxon>
        <taxon>Actinidia</taxon>
    </lineage>
</organism>
<dbReference type="Proteomes" id="UP000241394">
    <property type="component" value="Chromosome LG9"/>
</dbReference>
<accession>A0A2R6R4D5</accession>
<dbReference type="AlphaFoldDB" id="A0A2R6R4D5"/>
<dbReference type="OrthoDB" id="1676051at2759"/>
<reference evidence="2" key="2">
    <citation type="journal article" date="2018" name="BMC Genomics">
        <title>A manually annotated Actinidia chinensis var. chinensis (kiwifruit) genome highlights the challenges associated with draft genomes and gene prediction in plants.</title>
        <authorList>
            <person name="Pilkington S.M."/>
            <person name="Crowhurst R."/>
            <person name="Hilario E."/>
            <person name="Nardozza S."/>
            <person name="Fraser L."/>
            <person name="Peng Y."/>
            <person name="Gunaseelan K."/>
            <person name="Simpson R."/>
            <person name="Tahir J."/>
            <person name="Deroles S.C."/>
            <person name="Templeton K."/>
            <person name="Luo Z."/>
            <person name="Davy M."/>
            <person name="Cheng C."/>
            <person name="McNeilage M."/>
            <person name="Scaglione D."/>
            <person name="Liu Y."/>
            <person name="Zhang Q."/>
            <person name="Datson P."/>
            <person name="De Silva N."/>
            <person name="Gardiner S.E."/>
            <person name="Bassett H."/>
            <person name="Chagne D."/>
            <person name="McCallum J."/>
            <person name="Dzierzon H."/>
            <person name="Deng C."/>
            <person name="Wang Y.Y."/>
            <person name="Barron L."/>
            <person name="Manako K."/>
            <person name="Bowen J."/>
            <person name="Foster T.M."/>
            <person name="Erridge Z.A."/>
            <person name="Tiffin H."/>
            <person name="Waite C.N."/>
            <person name="Davies K.M."/>
            <person name="Grierson E.P."/>
            <person name="Laing W.A."/>
            <person name="Kirk R."/>
            <person name="Chen X."/>
            <person name="Wood M."/>
            <person name="Montefiori M."/>
            <person name="Brummell D.A."/>
            <person name="Schwinn K.E."/>
            <person name="Catanach A."/>
            <person name="Fullerton C."/>
            <person name="Li D."/>
            <person name="Meiyalaghan S."/>
            <person name="Nieuwenhuizen N."/>
            <person name="Read N."/>
            <person name="Prakash R."/>
            <person name="Hunter D."/>
            <person name="Zhang H."/>
            <person name="McKenzie M."/>
            <person name="Knabel M."/>
            <person name="Harris A."/>
            <person name="Allan A.C."/>
            <person name="Gleave A."/>
            <person name="Chen A."/>
            <person name="Janssen B.J."/>
            <person name="Plunkett B."/>
            <person name="Ampomah-Dwamena C."/>
            <person name="Voogd C."/>
            <person name="Leif D."/>
            <person name="Lafferty D."/>
            <person name="Souleyre E.J.F."/>
            <person name="Varkonyi-Gasic E."/>
            <person name="Gambi F."/>
            <person name="Hanley J."/>
            <person name="Yao J.L."/>
            <person name="Cheung J."/>
            <person name="David K.M."/>
            <person name="Warren B."/>
            <person name="Marsh K."/>
            <person name="Snowden K.C."/>
            <person name="Lin-Wang K."/>
            <person name="Brian L."/>
            <person name="Martinez-Sanchez M."/>
            <person name="Wang M."/>
            <person name="Ileperuma N."/>
            <person name="Macnee N."/>
            <person name="Campin R."/>
            <person name="McAtee P."/>
            <person name="Drummond R.S.M."/>
            <person name="Espley R.V."/>
            <person name="Ireland H.S."/>
            <person name="Wu R."/>
            <person name="Atkinson R.G."/>
            <person name="Karunairetnam S."/>
            <person name="Bulley S."/>
            <person name="Chunkath S."/>
            <person name="Hanley Z."/>
            <person name="Storey R."/>
            <person name="Thrimawithana A.H."/>
            <person name="Thomson S."/>
            <person name="David C."/>
            <person name="Testolin R."/>
            <person name="Huang H."/>
            <person name="Hellens R.P."/>
            <person name="Schaffer R.J."/>
        </authorList>
    </citation>
    <scope>NUCLEOTIDE SEQUENCE [LARGE SCALE GENOMIC DNA]</scope>
    <source>
        <strain evidence="2">cv. Red5</strain>
    </source>
</reference>
<proteinExistence type="predicted"/>
<protein>
    <submittedName>
        <fullName evidence="1">Ly-6/neurotoxin-like protein</fullName>
    </submittedName>
</protein>
<dbReference type="OMA" id="CYTERGL"/>
<dbReference type="EMBL" id="NKQK01000009">
    <property type="protein sequence ID" value="PSS20879.1"/>
    <property type="molecule type" value="Genomic_DNA"/>
</dbReference>
<keyword evidence="2" id="KW-1185">Reference proteome</keyword>
<name>A0A2R6R4D5_ACTCC</name>
<dbReference type="InParanoid" id="A0A2R6R4D5"/>
<evidence type="ECO:0000313" key="1">
    <source>
        <dbReference type="EMBL" id="PSS20879.1"/>
    </source>
</evidence>
<keyword evidence="1" id="KW-0528">Neurotoxin</keyword>
<keyword evidence="1" id="KW-0800">Toxin</keyword>
<gene>
    <name evidence="1" type="ORF">CEY00_Acc09918</name>
</gene>
<reference evidence="1 2" key="1">
    <citation type="submission" date="2017-07" db="EMBL/GenBank/DDBJ databases">
        <title>An improved, manually edited Actinidia chinensis var. chinensis (kiwifruit) genome highlights the challenges associated with draft genomes and gene prediction in plants.</title>
        <authorList>
            <person name="Pilkington S."/>
            <person name="Crowhurst R."/>
            <person name="Hilario E."/>
            <person name="Nardozza S."/>
            <person name="Fraser L."/>
            <person name="Peng Y."/>
            <person name="Gunaseelan K."/>
            <person name="Simpson R."/>
            <person name="Tahir J."/>
            <person name="Deroles S."/>
            <person name="Templeton K."/>
            <person name="Luo Z."/>
            <person name="Davy M."/>
            <person name="Cheng C."/>
            <person name="Mcneilage M."/>
            <person name="Scaglione D."/>
            <person name="Liu Y."/>
            <person name="Zhang Q."/>
            <person name="Datson P."/>
            <person name="De Silva N."/>
            <person name="Gardiner S."/>
            <person name="Bassett H."/>
            <person name="Chagne D."/>
            <person name="Mccallum J."/>
            <person name="Dzierzon H."/>
            <person name="Deng C."/>
            <person name="Wang Y.-Y."/>
            <person name="Barron N."/>
            <person name="Manako K."/>
            <person name="Bowen J."/>
            <person name="Foster T."/>
            <person name="Erridge Z."/>
            <person name="Tiffin H."/>
            <person name="Waite C."/>
            <person name="Davies K."/>
            <person name="Grierson E."/>
            <person name="Laing W."/>
            <person name="Kirk R."/>
            <person name="Chen X."/>
            <person name="Wood M."/>
            <person name="Montefiori M."/>
            <person name="Brummell D."/>
            <person name="Schwinn K."/>
            <person name="Catanach A."/>
            <person name="Fullerton C."/>
            <person name="Li D."/>
            <person name="Meiyalaghan S."/>
            <person name="Nieuwenhuizen N."/>
            <person name="Read N."/>
            <person name="Prakash R."/>
            <person name="Hunter D."/>
            <person name="Zhang H."/>
            <person name="Mckenzie M."/>
            <person name="Knabel M."/>
            <person name="Harris A."/>
            <person name="Allan A."/>
            <person name="Chen A."/>
            <person name="Janssen B."/>
            <person name="Plunkett B."/>
            <person name="Dwamena C."/>
            <person name="Voogd C."/>
            <person name="Leif D."/>
            <person name="Lafferty D."/>
            <person name="Souleyre E."/>
            <person name="Varkonyi-Gasic E."/>
            <person name="Gambi F."/>
            <person name="Hanley J."/>
            <person name="Yao J.-L."/>
            <person name="Cheung J."/>
            <person name="David K."/>
            <person name="Warren B."/>
            <person name="Marsh K."/>
            <person name="Snowden K."/>
            <person name="Lin-Wang K."/>
            <person name="Brian L."/>
            <person name="Martinez-Sanchez M."/>
            <person name="Wang M."/>
            <person name="Ileperuma N."/>
            <person name="Macnee N."/>
            <person name="Campin R."/>
            <person name="Mcatee P."/>
            <person name="Drummond R."/>
            <person name="Espley R."/>
            <person name="Ireland H."/>
            <person name="Wu R."/>
            <person name="Atkinson R."/>
            <person name="Karunairetnam S."/>
            <person name="Bulley S."/>
            <person name="Chunkath S."/>
            <person name="Hanley Z."/>
            <person name="Storey R."/>
            <person name="Thrimawithana A."/>
            <person name="Thomson S."/>
            <person name="David C."/>
            <person name="Testolin R."/>
        </authorList>
    </citation>
    <scope>NUCLEOTIDE SEQUENCE [LARGE SCALE GENOMIC DNA]</scope>
    <source>
        <strain evidence="2">cv. Red5</strain>
        <tissue evidence="1">Young leaf</tissue>
    </source>
</reference>
<comment type="caution">
    <text evidence="1">The sequence shown here is derived from an EMBL/GenBank/DDBJ whole genome shotgun (WGS) entry which is preliminary data.</text>
</comment>
<evidence type="ECO:0000313" key="2">
    <source>
        <dbReference type="Proteomes" id="UP000241394"/>
    </source>
</evidence>
<sequence>MCYPGCPSISLRDLGPHRRWIVLERAMVGPRAPETGQAPRVVNEAAAQGGGGGGGLKRCVCSPTRHPKSFRCRYHHDEYVWSGGGGGGGGSLIQAATTRN</sequence>